<gene>
    <name evidence="1" type="ORF">AnigIFM63604_008835</name>
</gene>
<evidence type="ECO:0000313" key="1">
    <source>
        <dbReference type="EMBL" id="GLA52200.1"/>
    </source>
</evidence>
<dbReference type="Proteomes" id="UP001144191">
    <property type="component" value="Unassembled WGS sequence"/>
</dbReference>
<reference evidence="1" key="1">
    <citation type="submission" date="2022-07" db="EMBL/GenBank/DDBJ databases">
        <title>Taxonomy of Aspergillus series Nigri: significant species reduction supported by multi-species coalescent approaches.</title>
        <authorList>
            <person name="Bian C."/>
            <person name="Kusuya Y."/>
            <person name="Sklenar F."/>
            <person name="D'hooge E."/>
            <person name="Yaguchi T."/>
            <person name="Takahashi H."/>
            <person name="Hubka V."/>
        </authorList>
    </citation>
    <scope>NUCLEOTIDE SEQUENCE</scope>
    <source>
        <strain evidence="1">IFM 63604</strain>
    </source>
</reference>
<proteinExistence type="predicted"/>
<sequence>MTTRPLSPPTSPRKRTKAMHLPSSQRICHDWMVVQGNVHYARDRAHFTTYRPVTAHLKNNIFNPMDELEVAGIGTVEIPVVRSLDNPFDTHTIVLENVLHIPEAVCNGFNPLLFGSSMSCTETAWMGADREDKKDKKDKETDSTKQLIVNCNYTWKSSPDPASKKGLGLLLTG</sequence>
<accession>A0A9W6A465</accession>
<dbReference type="PANTHER" id="PTHR40628:SF1">
    <property type="entry name" value="CHROMO DOMAIN-CONTAINING PROTEIN"/>
    <property type="match status" value="1"/>
</dbReference>
<dbReference type="AlphaFoldDB" id="A0A9W6A465"/>
<dbReference type="PANTHER" id="PTHR40628">
    <property type="entry name" value="CHROMO DOMAIN-CONTAINING PROTEIN"/>
    <property type="match status" value="1"/>
</dbReference>
<evidence type="ECO:0000313" key="2">
    <source>
        <dbReference type="Proteomes" id="UP001144191"/>
    </source>
</evidence>
<name>A0A9W6A465_ASPNG</name>
<organism evidence="1 2">
    <name type="scientific">Aspergillus niger</name>
    <dbReference type="NCBI Taxonomy" id="5061"/>
    <lineage>
        <taxon>Eukaryota</taxon>
        <taxon>Fungi</taxon>
        <taxon>Dikarya</taxon>
        <taxon>Ascomycota</taxon>
        <taxon>Pezizomycotina</taxon>
        <taxon>Eurotiomycetes</taxon>
        <taxon>Eurotiomycetidae</taxon>
        <taxon>Eurotiales</taxon>
        <taxon>Aspergillaceae</taxon>
        <taxon>Aspergillus</taxon>
        <taxon>Aspergillus subgen. Circumdati</taxon>
    </lineage>
</organism>
<protein>
    <submittedName>
        <fullName evidence="1">Uncharacterized protein</fullName>
    </submittedName>
</protein>
<dbReference type="EMBL" id="BRPB01000059">
    <property type="protein sequence ID" value="GLA52200.1"/>
    <property type="molecule type" value="Genomic_DNA"/>
</dbReference>
<comment type="caution">
    <text evidence="1">The sequence shown here is derived from an EMBL/GenBank/DDBJ whole genome shotgun (WGS) entry which is preliminary data.</text>
</comment>